<comment type="function">
    <text evidence="8">Acts as a ribosome collision sensor, splitting the ribosome into its 2 subunits. Detects stalled/collided 70S ribosomes which it binds and splits by an ATP-hydrolysis driven conformational change. Acts upstream of the ribosome quality control system (RQC), a ribosome-associated complex that mediates the extraction of incompletely synthesized nascent chains from stalled ribosomes and their subsequent degradation. Probably generates substrates for RQC.</text>
</comment>
<protein>
    <recommendedName>
        <fullName evidence="8">Endonuclease MutS2</fullName>
        <ecNumber evidence="8">3.1.-.-</ecNumber>
    </recommendedName>
    <alternativeName>
        <fullName evidence="8">Ribosome-associated protein quality control-upstream factor</fullName>
        <shortName evidence="8">RQC-upstream factor</shortName>
        <shortName evidence="8">RqcU</shortName>
        <ecNumber evidence="8">3.6.4.-</ecNumber>
    </alternativeName>
</protein>
<evidence type="ECO:0000256" key="7">
    <source>
        <dbReference type="ARBA" id="ARBA00023125"/>
    </source>
</evidence>
<name>A0A4V6NZR5_9FIRM</name>
<dbReference type="CDD" id="cd06503">
    <property type="entry name" value="ATP-synt_Fo_b"/>
    <property type="match status" value="1"/>
</dbReference>
<feature type="binding site" evidence="8">
    <location>
        <begin position="335"/>
        <end position="342"/>
    </location>
    <ligand>
        <name>ATP</name>
        <dbReference type="ChEBI" id="CHEBI:30616"/>
    </ligand>
</feature>
<evidence type="ECO:0000256" key="8">
    <source>
        <dbReference type="HAMAP-Rule" id="MF_00092"/>
    </source>
</evidence>
<dbReference type="GO" id="GO:0005524">
    <property type="term" value="F:ATP binding"/>
    <property type="evidence" value="ECO:0007669"/>
    <property type="project" value="UniProtKB-UniRule"/>
</dbReference>
<evidence type="ECO:0000256" key="9">
    <source>
        <dbReference type="SAM" id="Coils"/>
    </source>
</evidence>
<dbReference type="Pfam" id="PF01713">
    <property type="entry name" value="Smr"/>
    <property type="match status" value="1"/>
</dbReference>
<dbReference type="AlphaFoldDB" id="A0A4V6NZR5"/>
<feature type="domain" description="Smr" evidence="10">
    <location>
        <begin position="719"/>
        <end position="794"/>
    </location>
</feature>
<dbReference type="Proteomes" id="UP000294902">
    <property type="component" value="Unassembled WGS sequence"/>
</dbReference>
<dbReference type="Gene3D" id="3.40.50.300">
    <property type="entry name" value="P-loop containing nucleotide triphosphate hydrolases"/>
    <property type="match status" value="1"/>
</dbReference>
<comment type="caution">
    <text evidence="11">The sequence shown here is derived from an EMBL/GenBank/DDBJ whole genome shotgun (WGS) entry which is preliminary data.</text>
</comment>
<dbReference type="InterPro" id="IPR036187">
    <property type="entry name" value="DNA_mismatch_repair_MutS_sf"/>
</dbReference>
<evidence type="ECO:0000256" key="6">
    <source>
        <dbReference type="ARBA" id="ARBA00022884"/>
    </source>
</evidence>
<evidence type="ECO:0000259" key="10">
    <source>
        <dbReference type="PROSITE" id="PS50828"/>
    </source>
</evidence>
<keyword evidence="7 8" id="KW-0238">DNA-binding</keyword>
<feature type="coiled-coil region" evidence="9">
    <location>
        <begin position="147"/>
        <end position="174"/>
    </location>
</feature>
<dbReference type="InterPro" id="IPR000432">
    <property type="entry name" value="DNA_mismatch_repair_MutS_C"/>
</dbReference>
<dbReference type="PROSITE" id="PS50828">
    <property type="entry name" value="SMR"/>
    <property type="match status" value="1"/>
</dbReference>
<dbReference type="PIRSF" id="PIRSF005814">
    <property type="entry name" value="MutS_YshD"/>
    <property type="match status" value="1"/>
</dbReference>
<dbReference type="InterPro" id="IPR046893">
    <property type="entry name" value="MSSS"/>
</dbReference>
<evidence type="ECO:0000313" key="12">
    <source>
        <dbReference type="Proteomes" id="UP000294902"/>
    </source>
</evidence>
<keyword evidence="8" id="KW-0255">Endonuclease</keyword>
<dbReference type="EC" id="3.1.-.-" evidence="8"/>
<feature type="coiled-coil region" evidence="9">
    <location>
        <begin position="234"/>
        <end position="261"/>
    </location>
</feature>
<comment type="function">
    <text evidence="8">Endonuclease that is involved in the suppression of homologous recombination and thus may have a key role in the control of bacterial genetic diversity.</text>
</comment>
<gene>
    <name evidence="8" type="primary">mutS2</name>
    <name evidence="8" type="synonym">rqcU</name>
    <name evidence="11" type="ORF">EDC18_11328</name>
</gene>
<dbReference type="GO" id="GO:0019843">
    <property type="term" value="F:rRNA binding"/>
    <property type="evidence" value="ECO:0007669"/>
    <property type="project" value="UniProtKB-UniRule"/>
</dbReference>
<reference evidence="11 12" key="1">
    <citation type="submission" date="2019-03" db="EMBL/GenBank/DDBJ databases">
        <title>Genomic Encyclopedia of Type Strains, Phase IV (KMG-IV): sequencing the most valuable type-strain genomes for metagenomic binning, comparative biology and taxonomic classification.</title>
        <authorList>
            <person name="Goeker M."/>
        </authorList>
    </citation>
    <scope>NUCLEOTIDE SEQUENCE [LARGE SCALE GENOMIC DNA]</scope>
    <source>
        <strain evidence="11 12">DSM 24629</strain>
    </source>
</reference>
<dbReference type="SUPFAM" id="SSF160443">
    <property type="entry name" value="SMR domain-like"/>
    <property type="match status" value="1"/>
</dbReference>
<dbReference type="HAMAP" id="MF_00092">
    <property type="entry name" value="MutS2"/>
    <property type="match status" value="1"/>
</dbReference>
<dbReference type="SMART" id="SM00533">
    <property type="entry name" value="MUTSd"/>
    <property type="match status" value="1"/>
</dbReference>
<dbReference type="Pfam" id="PF20297">
    <property type="entry name" value="MSSS"/>
    <property type="match status" value="1"/>
</dbReference>
<accession>A0A4V6NZR5</accession>
<evidence type="ECO:0000256" key="5">
    <source>
        <dbReference type="ARBA" id="ARBA00022840"/>
    </source>
</evidence>
<keyword evidence="12" id="KW-1185">Reference proteome</keyword>
<dbReference type="GO" id="GO:0140664">
    <property type="term" value="F:ATP-dependent DNA damage sensor activity"/>
    <property type="evidence" value="ECO:0007669"/>
    <property type="project" value="InterPro"/>
</dbReference>
<feature type="coiled-coil region" evidence="9">
    <location>
        <begin position="516"/>
        <end position="567"/>
    </location>
</feature>
<dbReference type="OrthoDB" id="9808166at2"/>
<evidence type="ECO:0000256" key="3">
    <source>
        <dbReference type="ARBA" id="ARBA00022741"/>
    </source>
</evidence>
<evidence type="ECO:0000313" key="11">
    <source>
        <dbReference type="EMBL" id="TCT12182.1"/>
    </source>
</evidence>
<dbReference type="SUPFAM" id="SSF48334">
    <property type="entry name" value="DNA repair protein MutS, domain III"/>
    <property type="match status" value="1"/>
</dbReference>
<dbReference type="Pfam" id="PF00488">
    <property type="entry name" value="MutS_V"/>
    <property type="match status" value="1"/>
</dbReference>
<dbReference type="InterPro" id="IPR002625">
    <property type="entry name" value="Smr_dom"/>
</dbReference>
<evidence type="ECO:0000256" key="2">
    <source>
        <dbReference type="ARBA" id="ARBA00022730"/>
    </source>
</evidence>
<keyword evidence="3 8" id="KW-0547">Nucleotide-binding</keyword>
<comment type="similarity">
    <text evidence="8">Belongs to the DNA mismatch repair MutS family. MutS2 subfamily.</text>
</comment>
<keyword evidence="4 8" id="KW-0378">Hydrolase</keyword>
<keyword evidence="6 8" id="KW-0694">RNA-binding</keyword>
<keyword evidence="1 8" id="KW-0540">Nuclease</keyword>
<dbReference type="RefSeq" id="WP_132253913.1">
    <property type="nucleotide sequence ID" value="NZ_SMAL01000013.1"/>
</dbReference>
<sequence>MNNKVLKTLEYNKIIEQLSNYAYSSIGQALCINLEPYNDYDTVIAAQKETGEALMMVYRKGSLPMRNFKDIRSSLNRLKIGGDLNMEELLDISYVLDACSRGKQYNSSDKKESQDTGILDSLFDALQPLNPLNQEIKNCIVSKDEMSDDASSELRSIRRSIKNLNDKVRQSLNQLINSSSVRNMLQESVITMRNNRYCLPVKQEYRQQFSGMIHDQSSTGSTLFIEPMSVVKLNNDIRELMSKEQDEIDRILSELSSVANEYFDELHVNIETLGRLDFIFAKASYAKKLNCVAPVFNNVGKVHIKKGRHPLLDQKEVVPIDVWLGNEFSMLMITGPNTGGKTVTLKTVGLLTLMGQSGLHIPAFDGSELAFFNEVYADIGDEQSIEQNLSTFSSHMTNIINILSNADVNSLVLFDELGAGTDPTEGAALAMSILQYLHNQNIRTIATTHYSELKVFALSTPGVENASCEFDVQTLKPTYKLLIGIPGKSNAFAISKRLGLQDYIIDSAKDLITIQDKQFEDLITDLEINKKDIEKEKEIAEKYRKEIETLKLEMEDKKDKISSQRDDIIKEAKLQAHKILQDAKMVADDSIRKFNKWVKESGTANQPELENERQKIRERLTNIEKGFSSGLTSKKPIKTEIKNIKAGDKVFVSTFNQNGIVLTPPNNKGEALIQMGIIKTKVHASNLSIINEPTENKTISTTGSSKVKMNKSSSIKPEIDVRGYIVDDALATIEKYIDDAYLSHIPQVTLIHGKGTGALRDAIHSYLRKCKYVKSFRLGNFGEGESGVTIVEFK</sequence>
<evidence type="ECO:0000256" key="4">
    <source>
        <dbReference type="ARBA" id="ARBA00022801"/>
    </source>
</evidence>
<dbReference type="SMART" id="SM00534">
    <property type="entry name" value="MUTSac"/>
    <property type="match status" value="1"/>
</dbReference>
<dbReference type="NCBIfam" id="TIGR01069">
    <property type="entry name" value="mutS2"/>
    <property type="match status" value="1"/>
</dbReference>
<dbReference type="Gene3D" id="3.30.1370.110">
    <property type="match status" value="1"/>
</dbReference>
<dbReference type="PANTHER" id="PTHR48466">
    <property type="entry name" value="OS10G0509000 PROTEIN-RELATED"/>
    <property type="match status" value="1"/>
</dbReference>
<dbReference type="GO" id="GO:0006298">
    <property type="term" value="P:mismatch repair"/>
    <property type="evidence" value="ECO:0007669"/>
    <property type="project" value="InterPro"/>
</dbReference>
<dbReference type="InterPro" id="IPR007696">
    <property type="entry name" value="DNA_mismatch_repair_MutS_core"/>
</dbReference>
<dbReference type="GO" id="GO:0043023">
    <property type="term" value="F:ribosomal large subunit binding"/>
    <property type="evidence" value="ECO:0007669"/>
    <property type="project" value="UniProtKB-UniRule"/>
</dbReference>
<evidence type="ECO:0000256" key="1">
    <source>
        <dbReference type="ARBA" id="ARBA00022722"/>
    </source>
</evidence>
<dbReference type="InterPro" id="IPR045076">
    <property type="entry name" value="MutS"/>
</dbReference>
<dbReference type="InterPro" id="IPR005747">
    <property type="entry name" value="MutS2"/>
</dbReference>
<dbReference type="SUPFAM" id="SSF52540">
    <property type="entry name" value="P-loop containing nucleoside triphosphate hydrolases"/>
    <property type="match status" value="1"/>
</dbReference>
<dbReference type="InterPro" id="IPR027417">
    <property type="entry name" value="P-loop_NTPase"/>
</dbReference>
<dbReference type="PANTHER" id="PTHR48466:SF2">
    <property type="entry name" value="OS10G0509000 PROTEIN"/>
    <property type="match status" value="1"/>
</dbReference>
<dbReference type="PROSITE" id="PS00486">
    <property type="entry name" value="DNA_MISMATCH_REPAIR_2"/>
    <property type="match status" value="1"/>
</dbReference>
<dbReference type="GO" id="GO:0045910">
    <property type="term" value="P:negative regulation of DNA recombination"/>
    <property type="evidence" value="ECO:0007669"/>
    <property type="project" value="InterPro"/>
</dbReference>
<dbReference type="SMART" id="SM00463">
    <property type="entry name" value="SMR"/>
    <property type="match status" value="1"/>
</dbReference>
<keyword evidence="2 8" id="KW-0699">rRNA-binding</keyword>
<dbReference type="EC" id="3.6.4.-" evidence="8"/>
<dbReference type="EMBL" id="SMAL01000013">
    <property type="protein sequence ID" value="TCT12182.1"/>
    <property type="molecule type" value="Genomic_DNA"/>
</dbReference>
<dbReference type="GO" id="GO:0072344">
    <property type="term" value="P:rescue of stalled ribosome"/>
    <property type="evidence" value="ECO:0007669"/>
    <property type="project" value="UniProtKB-UniRule"/>
</dbReference>
<dbReference type="FunFam" id="3.40.50.300:FF:000830">
    <property type="entry name" value="Endonuclease MutS2"/>
    <property type="match status" value="1"/>
</dbReference>
<keyword evidence="5 8" id="KW-0067">ATP-binding</keyword>
<comment type="subunit">
    <text evidence="8">Homodimer. Binds to stalled ribosomes, contacting rRNA.</text>
</comment>
<dbReference type="InterPro" id="IPR036063">
    <property type="entry name" value="Smr_dom_sf"/>
</dbReference>
<organism evidence="11 12">
    <name type="scientific">Natranaerovirga pectinivora</name>
    <dbReference type="NCBI Taxonomy" id="682400"/>
    <lineage>
        <taxon>Bacteria</taxon>
        <taxon>Bacillati</taxon>
        <taxon>Bacillota</taxon>
        <taxon>Clostridia</taxon>
        <taxon>Lachnospirales</taxon>
        <taxon>Natranaerovirgaceae</taxon>
        <taxon>Natranaerovirga</taxon>
    </lineage>
</organism>
<dbReference type="GO" id="GO:0016887">
    <property type="term" value="F:ATP hydrolysis activity"/>
    <property type="evidence" value="ECO:0007669"/>
    <property type="project" value="InterPro"/>
</dbReference>
<dbReference type="GO" id="GO:0004519">
    <property type="term" value="F:endonuclease activity"/>
    <property type="evidence" value="ECO:0007669"/>
    <property type="project" value="UniProtKB-UniRule"/>
</dbReference>
<keyword evidence="9" id="KW-0175">Coiled coil</keyword>
<dbReference type="GO" id="GO:0030983">
    <property type="term" value="F:mismatched DNA binding"/>
    <property type="evidence" value="ECO:0007669"/>
    <property type="project" value="InterPro"/>
</dbReference>
<proteinExistence type="inferred from homology"/>
<dbReference type="CDD" id="cd03280">
    <property type="entry name" value="ABC_MutS2"/>
    <property type="match status" value="1"/>
</dbReference>